<feature type="region of interest" description="Disordered" evidence="1">
    <location>
        <begin position="96"/>
        <end position="151"/>
    </location>
</feature>
<sequence length="164" mass="19352">MELARKSNVFSDLTNKESDGKISIPSQPTRDQYVTENKDITLEHQEPRKENDIKADFQNLIEECRLIEEMFNKENTFETSIEMFTSFANRSNRIENSEVESISEKEIRNPEMPNFEQSNEILEVEEGSSNDSTNKTNNTKRKKRRFSDPNEWKYNAIKKEENMD</sequence>
<organism evidence="2 3">
    <name type="scientific">Ignelater luminosus</name>
    <name type="common">Cucubano</name>
    <name type="synonym">Pyrophorus luminosus</name>
    <dbReference type="NCBI Taxonomy" id="2038154"/>
    <lineage>
        <taxon>Eukaryota</taxon>
        <taxon>Metazoa</taxon>
        <taxon>Ecdysozoa</taxon>
        <taxon>Arthropoda</taxon>
        <taxon>Hexapoda</taxon>
        <taxon>Insecta</taxon>
        <taxon>Pterygota</taxon>
        <taxon>Neoptera</taxon>
        <taxon>Endopterygota</taxon>
        <taxon>Coleoptera</taxon>
        <taxon>Polyphaga</taxon>
        <taxon>Elateriformia</taxon>
        <taxon>Elateroidea</taxon>
        <taxon>Elateridae</taxon>
        <taxon>Agrypninae</taxon>
        <taxon>Pyrophorini</taxon>
        <taxon>Ignelater</taxon>
    </lineage>
</organism>
<accession>A0A8K0C392</accession>
<dbReference type="Proteomes" id="UP000801492">
    <property type="component" value="Unassembled WGS sequence"/>
</dbReference>
<protein>
    <submittedName>
        <fullName evidence="2">Uncharacterized protein</fullName>
    </submittedName>
</protein>
<dbReference type="EMBL" id="VTPC01091254">
    <property type="protein sequence ID" value="KAF2878930.1"/>
    <property type="molecule type" value="Genomic_DNA"/>
</dbReference>
<comment type="caution">
    <text evidence="2">The sequence shown here is derived from an EMBL/GenBank/DDBJ whole genome shotgun (WGS) entry which is preliminary data.</text>
</comment>
<dbReference type="AlphaFoldDB" id="A0A8K0C392"/>
<evidence type="ECO:0000313" key="2">
    <source>
        <dbReference type="EMBL" id="KAF2878930.1"/>
    </source>
</evidence>
<evidence type="ECO:0000256" key="1">
    <source>
        <dbReference type="SAM" id="MobiDB-lite"/>
    </source>
</evidence>
<reference evidence="2" key="1">
    <citation type="submission" date="2019-08" db="EMBL/GenBank/DDBJ databases">
        <title>The genome of the North American firefly Photinus pyralis.</title>
        <authorList>
            <consortium name="Photinus pyralis genome working group"/>
            <person name="Fallon T.R."/>
            <person name="Sander Lower S.E."/>
            <person name="Weng J.-K."/>
        </authorList>
    </citation>
    <scope>NUCLEOTIDE SEQUENCE</scope>
    <source>
        <strain evidence="2">TRF0915ILg1</strain>
        <tissue evidence="2">Whole body</tissue>
    </source>
</reference>
<evidence type="ECO:0000313" key="3">
    <source>
        <dbReference type="Proteomes" id="UP000801492"/>
    </source>
</evidence>
<feature type="compositionally biased region" description="Polar residues" evidence="1">
    <location>
        <begin position="24"/>
        <end position="35"/>
    </location>
</feature>
<feature type="region of interest" description="Disordered" evidence="1">
    <location>
        <begin position="1"/>
        <end position="35"/>
    </location>
</feature>
<proteinExistence type="predicted"/>
<name>A0A8K0C392_IGNLU</name>
<gene>
    <name evidence="2" type="ORF">ILUMI_27234</name>
</gene>
<feature type="compositionally biased region" description="Basic and acidic residues" evidence="1">
    <location>
        <begin position="96"/>
        <end position="109"/>
    </location>
</feature>
<keyword evidence="3" id="KW-1185">Reference proteome</keyword>